<keyword evidence="2" id="KW-0812">Transmembrane</keyword>
<dbReference type="EMBL" id="ML994650">
    <property type="protein sequence ID" value="KAF2182080.1"/>
    <property type="molecule type" value="Genomic_DNA"/>
</dbReference>
<sequence>MRIADNPLLGDQYLSNGLCYYPGGEYMFRGACTDKLWQSSSYFQHCKGGDMDNSYDELVSCGGDRYCCYSDGSTCCNDGSKVFTVGSASVVKDLATIASNTFSIETPTAVAETETGTYTSSSPAEPTSTESREAKPTGSGSKATNTAVATTATSTSTSQPTNSEDKSSSTHKILLIAGAIGGITILIIAVAIVWCLLRRRYRKKLATGSNPQSFGIVWNGKLQSMIQEY</sequence>
<dbReference type="AlphaFoldDB" id="A0A6A6DVR9"/>
<feature type="compositionally biased region" description="Low complexity" evidence="1">
    <location>
        <begin position="117"/>
        <end position="129"/>
    </location>
</feature>
<evidence type="ECO:0000256" key="1">
    <source>
        <dbReference type="SAM" id="MobiDB-lite"/>
    </source>
</evidence>
<proteinExistence type="predicted"/>
<evidence type="ECO:0000313" key="4">
    <source>
        <dbReference type="Proteomes" id="UP000800200"/>
    </source>
</evidence>
<keyword evidence="2" id="KW-1133">Transmembrane helix</keyword>
<dbReference type="OrthoDB" id="5215637at2759"/>
<evidence type="ECO:0000256" key="2">
    <source>
        <dbReference type="SAM" id="Phobius"/>
    </source>
</evidence>
<feature type="region of interest" description="Disordered" evidence="1">
    <location>
        <begin position="113"/>
        <end position="167"/>
    </location>
</feature>
<organism evidence="3 4">
    <name type="scientific">Zopfia rhizophila CBS 207.26</name>
    <dbReference type="NCBI Taxonomy" id="1314779"/>
    <lineage>
        <taxon>Eukaryota</taxon>
        <taxon>Fungi</taxon>
        <taxon>Dikarya</taxon>
        <taxon>Ascomycota</taxon>
        <taxon>Pezizomycotina</taxon>
        <taxon>Dothideomycetes</taxon>
        <taxon>Dothideomycetes incertae sedis</taxon>
        <taxon>Zopfiaceae</taxon>
        <taxon>Zopfia</taxon>
    </lineage>
</organism>
<gene>
    <name evidence="3" type="ORF">K469DRAFT_691683</name>
</gene>
<dbReference type="CDD" id="cd12087">
    <property type="entry name" value="TM_EGFR-like"/>
    <property type="match status" value="1"/>
</dbReference>
<evidence type="ECO:0000313" key="3">
    <source>
        <dbReference type="EMBL" id="KAF2182080.1"/>
    </source>
</evidence>
<keyword evidence="4" id="KW-1185">Reference proteome</keyword>
<keyword evidence="2" id="KW-0472">Membrane</keyword>
<feature type="transmembrane region" description="Helical" evidence="2">
    <location>
        <begin position="173"/>
        <end position="197"/>
    </location>
</feature>
<evidence type="ECO:0008006" key="5">
    <source>
        <dbReference type="Google" id="ProtNLM"/>
    </source>
</evidence>
<accession>A0A6A6DVR9</accession>
<protein>
    <recommendedName>
        <fullName evidence="5">Mid2 domain-containing protein</fullName>
    </recommendedName>
</protein>
<name>A0A6A6DVR9_9PEZI</name>
<dbReference type="Proteomes" id="UP000800200">
    <property type="component" value="Unassembled WGS sequence"/>
</dbReference>
<reference evidence="3" key="1">
    <citation type="journal article" date="2020" name="Stud. Mycol.">
        <title>101 Dothideomycetes genomes: a test case for predicting lifestyles and emergence of pathogens.</title>
        <authorList>
            <person name="Haridas S."/>
            <person name="Albert R."/>
            <person name="Binder M."/>
            <person name="Bloem J."/>
            <person name="Labutti K."/>
            <person name="Salamov A."/>
            <person name="Andreopoulos B."/>
            <person name="Baker S."/>
            <person name="Barry K."/>
            <person name="Bills G."/>
            <person name="Bluhm B."/>
            <person name="Cannon C."/>
            <person name="Castanera R."/>
            <person name="Culley D."/>
            <person name="Daum C."/>
            <person name="Ezra D."/>
            <person name="Gonzalez J."/>
            <person name="Henrissat B."/>
            <person name="Kuo A."/>
            <person name="Liang C."/>
            <person name="Lipzen A."/>
            <person name="Lutzoni F."/>
            <person name="Magnuson J."/>
            <person name="Mondo S."/>
            <person name="Nolan M."/>
            <person name="Ohm R."/>
            <person name="Pangilinan J."/>
            <person name="Park H.-J."/>
            <person name="Ramirez L."/>
            <person name="Alfaro M."/>
            <person name="Sun H."/>
            <person name="Tritt A."/>
            <person name="Yoshinaga Y."/>
            <person name="Zwiers L.-H."/>
            <person name="Turgeon B."/>
            <person name="Goodwin S."/>
            <person name="Spatafora J."/>
            <person name="Crous P."/>
            <person name="Grigoriev I."/>
        </authorList>
    </citation>
    <scope>NUCLEOTIDE SEQUENCE</scope>
    <source>
        <strain evidence="3">CBS 207.26</strain>
    </source>
</reference>
<feature type="compositionally biased region" description="Low complexity" evidence="1">
    <location>
        <begin position="143"/>
        <end position="162"/>
    </location>
</feature>